<evidence type="ECO:0000313" key="2">
    <source>
        <dbReference type="EMBL" id="MBA2861805.1"/>
    </source>
</evidence>
<feature type="domain" description="Amine oxidase" evidence="1">
    <location>
        <begin position="12"/>
        <end position="446"/>
    </location>
</feature>
<dbReference type="EMBL" id="JACDUL010000002">
    <property type="protein sequence ID" value="MBA2861805.1"/>
    <property type="molecule type" value="Genomic_DNA"/>
</dbReference>
<dbReference type="Gene3D" id="3.50.50.60">
    <property type="entry name" value="FAD/NAD(P)-binding domain"/>
    <property type="match status" value="1"/>
</dbReference>
<dbReference type="NCBIfam" id="NF005548">
    <property type="entry name" value="PRK07208.1-4"/>
    <property type="match status" value="1"/>
</dbReference>
<dbReference type="PANTHER" id="PTHR21197">
    <property type="entry name" value="UDP-GALACTOPYRANOSE MUTASE"/>
    <property type="match status" value="1"/>
</dbReference>
<evidence type="ECO:0000259" key="1">
    <source>
        <dbReference type="Pfam" id="PF01593"/>
    </source>
</evidence>
<dbReference type="GO" id="GO:0005829">
    <property type="term" value="C:cytosol"/>
    <property type="evidence" value="ECO:0007669"/>
    <property type="project" value="TreeGrafter"/>
</dbReference>
<dbReference type="Proteomes" id="UP000533207">
    <property type="component" value="Unassembled WGS sequence"/>
</dbReference>
<comment type="caution">
    <text evidence="2">The sequence shown here is derived from an EMBL/GenBank/DDBJ whole genome shotgun (WGS) entry which is preliminary data.</text>
</comment>
<dbReference type="AlphaFoldDB" id="A0A7J9PEW0"/>
<name>A0A7J9PEW0_METMI</name>
<dbReference type="GO" id="GO:0008767">
    <property type="term" value="F:UDP-galactopyranose mutase activity"/>
    <property type="evidence" value="ECO:0007669"/>
    <property type="project" value="TreeGrafter"/>
</dbReference>
<dbReference type="RefSeq" id="WP_011976453.1">
    <property type="nucleotide sequence ID" value="NZ_JACDUL010000002.1"/>
</dbReference>
<protein>
    <submittedName>
        <fullName evidence="2">Protoporphyrinogen oxidase</fullName>
    </submittedName>
</protein>
<gene>
    <name evidence="2" type="ORF">HNP90_000684</name>
</gene>
<dbReference type="Pfam" id="PF01593">
    <property type="entry name" value="Amino_oxidase"/>
    <property type="match status" value="1"/>
</dbReference>
<dbReference type="SUPFAM" id="SSF51971">
    <property type="entry name" value="Nucleotide-binding domain"/>
    <property type="match status" value="1"/>
</dbReference>
<evidence type="ECO:0000313" key="3">
    <source>
        <dbReference type="Proteomes" id="UP000533207"/>
    </source>
</evidence>
<dbReference type="GO" id="GO:0016491">
    <property type="term" value="F:oxidoreductase activity"/>
    <property type="evidence" value="ECO:0007669"/>
    <property type="project" value="InterPro"/>
</dbReference>
<dbReference type="InterPro" id="IPR002937">
    <property type="entry name" value="Amino_oxidase"/>
</dbReference>
<organism evidence="2 3">
    <name type="scientific">Methanococcus maripaludis</name>
    <name type="common">Methanococcus deltae</name>
    <dbReference type="NCBI Taxonomy" id="39152"/>
    <lineage>
        <taxon>Archaea</taxon>
        <taxon>Methanobacteriati</taxon>
        <taxon>Methanobacteriota</taxon>
        <taxon>Methanomada group</taxon>
        <taxon>Methanococci</taxon>
        <taxon>Methanococcales</taxon>
        <taxon>Methanococcaceae</taxon>
        <taxon>Methanococcus</taxon>
    </lineage>
</organism>
<dbReference type="GO" id="GO:0050660">
    <property type="term" value="F:flavin adenine dinucleotide binding"/>
    <property type="evidence" value="ECO:0007669"/>
    <property type="project" value="TreeGrafter"/>
</dbReference>
<proteinExistence type="predicted"/>
<sequence>MKNIAILGAGPAGLSSAYELAKISDNFENEYNVVIFEKSSEVGGISKTALNNGYYFDLGGHRFFTKIEDVSNMWNDILKDEFILRPRLSRIYYNKKFFNYPVKVFDAVSKLGLKEDFLIFMSFMKSQMLKRKEISFEDWVSNRFGYRLYSIFFKTYTEKVWATPCDKIQAEWASQRIKGLSIGAIIKRELLGDKNEVIKTLIDEFLYPKYGPGQMYSELAKTLTEKDVKIAYNSYISAITTKENKIVSIVDNNDNEFEIDELISSIPIDDMVRLLNPPNEVLDAITNLKFRSFIIVNLVFDNLVDLKDTWIYIHEPEVKLGRVQIFNNWSPHLVKNSNCSSIGAEFFCSENDELWVLPDNEIIKKAEEEIKKIDLIPDNFKITDAKVVRVPKAYPVYDEGYKNNLNIVIDYLNAFENLQLIGRAGMFKYNNMDHSIYTGFLAARNIAYGKKYDIWGVNQDQEYHEEIKSDKW</sequence>
<dbReference type="NCBIfam" id="NF005545">
    <property type="entry name" value="PRK07208.1-1"/>
    <property type="match status" value="1"/>
</dbReference>
<dbReference type="PANTHER" id="PTHR21197:SF0">
    <property type="entry name" value="UDP-GALACTOPYRANOSE MUTASE"/>
    <property type="match status" value="1"/>
</dbReference>
<dbReference type="InterPro" id="IPR036188">
    <property type="entry name" value="FAD/NAD-bd_sf"/>
</dbReference>
<reference evidence="2 3" key="1">
    <citation type="submission" date="2020-07" db="EMBL/GenBank/DDBJ databases">
        <title>Genomic Encyclopedia of Type Strains, Phase IV (KMG-V): Genome sequencing to study the core and pangenomes of soil and plant-associated prokaryotes.</title>
        <authorList>
            <person name="Whitman W."/>
        </authorList>
    </citation>
    <scope>NUCLEOTIDE SEQUENCE [LARGE SCALE GENOMIC DNA]</scope>
    <source>
        <strain evidence="2 3">C8</strain>
    </source>
</reference>
<accession>A0A7J9PEW0</accession>